<organism evidence="2">
    <name type="scientific">Cacopsylla melanoneura</name>
    <dbReference type="NCBI Taxonomy" id="428564"/>
    <lineage>
        <taxon>Eukaryota</taxon>
        <taxon>Metazoa</taxon>
        <taxon>Ecdysozoa</taxon>
        <taxon>Arthropoda</taxon>
        <taxon>Hexapoda</taxon>
        <taxon>Insecta</taxon>
        <taxon>Pterygota</taxon>
        <taxon>Neoptera</taxon>
        <taxon>Paraneoptera</taxon>
        <taxon>Hemiptera</taxon>
        <taxon>Sternorrhyncha</taxon>
        <taxon>Psylloidea</taxon>
        <taxon>Psyllidae</taxon>
        <taxon>Psyllinae</taxon>
        <taxon>Cacopsylla</taxon>
    </lineage>
</organism>
<feature type="compositionally biased region" description="Acidic residues" evidence="1">
    <location>
        <begin position="208"/>
        <end position="228"/>
    </location>
</feature>
<dbReference type="GO" id="GO:0030490">
    <property type="term" value="P:maturation of SSU-rRNA"/>
    <property type="evidence" value="ECO:0007669"/>
    <property type="project" value="TreeGrafter"/>
</dbReference>
<feature type="compositionally biased region" description="Acidic residues" evidence="1">
    <location>
        <begin position="301"/>
        <end position="316"/>
    </location>
</feature>
<feature type="compositionally biased region" description="Acidic residues" evidence="1">
    <location>
        <begin position="259"/>
        <end position="276"/>
    </location>
</feature>
<protein>
    <submittedName>
        <fullName evidence="2">Serum response factor-binding protein 1</fullName>
    </submittedName>
</protein>
<dbReference type="GO" id="GO:0030686">
    <property type="term" value="C:90S preribosome"/>
    <property type="evidence" value="ECO:0007669"/>
    <property type="project" value="TreeGrafter"/>
</dbReference>
<sequence length="337" mass="39318">MYPRKEMELPNHLSNIKLNNFVVKTRGKVKQVLVRMCHKMTREIKMFRNSKADSEEIKKKKTKKANRLAREIKMMKKLTKDDITKFALQFDKKPESILNDEKAHIKLKVLVKLSQNNILKQCVQEFRTKYPNWTIEVPNIIRNIEMKKKGLQLGEAIQKGESERMAALAKYPTDEGMNMKPVGNGTKGKNKMKENGVKGNKKNIQTESSEEEEEGSDEEEESGEEMDSDNNVGQKKKIEYNAPNKKKASKKNIEKQSSDEEESDEEEEEEEMDSDNDEKLKKKIEKVKGNDNNTKMMSNSDSEEEETEEEEEDEDDDKKKTISWRKRSYDILYEANF</sequence>
<dbReference type="PANTHER" id="PTHR23325">
    <property type="entry name" value="SERUM RESPONSE FACTOR-BINDING"/>
    <property type="match status" value="1"/>
</dbReference>
<feature type="region of interest" description="Disordered" evidence="1">
    <location>
        <begin position="170"/>
        <end position="320"/>
    </location>
</feature>
<accession>A0A8D8UUB5</accession>
<evidence type="ECO:0000256" key="1">
    <source>
        <dbReference type="SAM" id="MobiDB-lite"/>
    </source>
</evidence>
<dbReference type="EMBL" id="HBUF01348054">
    <property type="protein sequence ID" value="CAG6711301.1"/>
    <property type="molecule type" value="Transcribed_RNA"/>
</dbReference>
<dbReference type="GO" id="GO:0005634">
    <property type="term" value="C:nucleus"/>
    <property type="evidence" value="ECO:0007669"/>
    <property type="project" value="TreeGrafter"/>
</dbReference>
<feature type="compositionally biased region" description="Polar residues" evidence="1">
    <location>
        <begin position="290"/>
        <end position="299"/>
    </location>
</feature>
<evidence type="ECO:0000313" key="2">
    <source>
        <dbReference type="EMBL" id="CAG6711301.1"/>
    </source>
</evidence>
<reference evidence="2" key="1">
    <citation type="submission" date="2021-05" db="EMBL/GenBank/DDBJ databases">
        <authorList>
            <person name="Alioto T."/>
            <person name="Alioto T."/>
            <person name="Gomez Garrido J."/>
        </authorList>
    </citation>
    <scope>NUCLEOTIDE SEQUENCE</scope>
</reference>
<dbReference type="AlphaFoldDB" id="A0A8D8UUB5"/>
<dbReference type="InterPro" id="IPR037393">
    <property type="entry name" value="Bud22/SRFB1"/>
</dbReference>
<proteinExistence type="predicted"/>
<name>A0A8D8UUB5_9HEMI</name>
<dbReference type="PANTHER" id="PTHR23325:SF1">
    <property type="entry name" value="SERUM RESPONSE FACTOR-BINDING PROTEIN 1"/>
    <property type="match status" value="1"/>
</dbReference>